<feature type="region of interest" description="Disordered" evidence="1">
    <location>
        <begin position="1"/>
        <end position="23"/>
    </location>
</feature>
<proteinExistence type="predicted"/>
<sequence length="75" mass="8822">MDCLSQHNGGFISTTKVPISKTSPKASRNHRWFIVCAKQEKYEEKKEEETFFFTRQLPDAFDFSQVQSEKDVELF</sequence>
<evidence type="ECO:0000256" key="1">
    <source>
        <dbReference type="SAM" id="MobiDB-lite"/>
    </source>
</evidence>
<reference evidence="2 3" key="1">
    <citation type="submission" date="2022-03" db="EMBL/GenBank/DDBJ databases">
        <authorList>
            <person name="Macdonald S."/>
            <person name="Ahmed S."/>
            <person name="Newling K."/>
        </authorList>
    </citation>
    <scope>NUCLEOTIDE SEQUENCE [LARGE SCALE GENOMIC DNA]</scope>
</reference>
<dbReference type="AlphaFoldDB" id="A0ABC8KA30"/>
<organism evidence="2 3">
    <name type="scientific">Eruca vesicaria subsp. sativa</name>
    <name type="common">Garden rocket</name>
    <name type="synonym">Eruca sativa</name>
    <dbReference type="NCBI Taxonomy" id="29727"/>
    <lineage>
        <taxon>Eukaryota</taxon>
        <taxon>Viridiplantae</taxon>
        <taxon>Streptophyta</taxon>
        <taxon>Embryophyta</taxon>
        <taxon>Tracheophyta</taxon>
        <taxon>Spermatophyta</taxon>
        <taxon>Magnoliopsida</taxon>
        <taxon>eudicotyledons</taxon>
        <taxon>Gunneridae</taxon>
        <taxon>Pentapetalae</taxon>
        <taxon>rosids</taxon>
        <taxon>malvids</taxon>
        <taxon>Brassicales</taxon>
        <taxon>Brassicaceae</taxon>
        <taxon>Brassiceae</taxon>
        <taxon>Eruca</taxon>
    </lineage>
</organism>
<comment type="caution">
    <text evidence="2">The sequence shown here is derived from an EMBL/GenBank/DDBJ whole genome shotgun (WGS) entry which is preliminary data.</text>
</comment>
<accession>A0ABC8KA30</accession>
<dbReference type="Proteomes" id="UP001642260">
    <property type="component" value="Unassembled WGS sequence"/>
</dbReference>
<evidence type="ECO:0000313" key="3">
    <source>
        <dbReference type="Proteomes" id="UP001642260"/>
    </source>
</evidence>
<dbReference type="EMBL" id="CAKOAT010168933">
    <property type="protein sequence ID" value="CAH8351168.1"/>
    <property type="molecule type" value="Genomic_DNA"/>
</dbReference>
<protein>
    <submittedName>
        <fullName evidence="2">Uncharacterized protein</fullName>
    </submittedName>
</protein>
<evidence type="ECO:0000313" key="2">
    <source>
        <dbReference type="EMBL" id="CAH8351168.1"/>
    </source>
</evidence>
<name>A0ABC8KA30_ERUVS</name>
<keyword evidence="3" id="KW-1185">Reference proteome</keyword>
<gene>
    <name evidence="2" type="ORF">ERUC_LOCUS18202</name>
</gene>